<dbReference type="GeneID" id="39734238"/>
<feature type="transmembrane region" description="Helical" evidence="2">
    <location>
        <begin position="2628"/>
        <end position="2647"/>
    </location>
</feature>
<dbReference type="PROSITE" id="PS50010">
    <property type="entry name" value="DH_2"/>
    <property type="match status" value="1"/>
</dbReference>
<feature type="coiled-coil region" evidence="1">
    <location>
        <begin position="955"/>
        <end position="982"/>
    </location>
</feature>
<dbReference type="KEGG" id="prel:PRELSG_0030700"/>
<accession>A0A1J1GKR3</accession>
<feature type="coiled-coil region" evidence="1">
    <location>
        <begin position="1240"/>
        <end position="1310"/>
    </location>
</feature>
<name>A0A1J1GKR3_PLARL</name>
<feature type="coiled-coil region" evidence="1">
    <location>
        <begin position="216"/>
        <end position="288"/>
    </location>
</feature>
<proteinExistence type="predicted"/>
<feature type="coiled-coil region" evidence="1">
    <location>
        <begin position="727"/>
        <end position="768"/>
    </location>
</feature>
<dbReference type="EMBL" id="CVMU01000328">
    <property type="protein sequence ID" value="CRG84970.1"/>
    <property type="molecule type" value="Genomic_DNA"/>
</dbReference>
<evidence type="ECO:0000313" key="5">
    <source>
        <dbReference type="Proteomes" id="UP000220158"/>
    </source>
</evidence>
<feature type="coiled-coil region" evidence="1">
    <location>
        <begin position="1650"/>
        <end position="1727"/>
    </location>
</feature>
<feature type="coiled-coil region" evidence="1">
    <location>
        <begin position="2021"/>
        <end position="2098"/>
    </location>
</feature>
<keyword evidence="1" id="KW-0175">Coiled coil</keyword>
<dbReference type="GO" id="GO:0005085">
    <property type="term" value="F:guanyl-nucleotide exchange factor activity"/>
    <property type="evidence" value="ECO:0007669"/>
    <property type="project" value="InterPro"/>
</dbReference>
<evidence type="ECO:0000256" key="2">
    <source>
        <dbReference type="SAM" id="Phobius"/>
    </source>
</evidence>
<feature type="coiled-coil region" evidence="1">
    <location>
        <begin position="1106"/>
        <end position="1216"/>
    </location>
</feature>
<reference evidence="4 5" key="1">
    <citation type="submission" date="2015-04" db="EMBL/GenBank/DDBJ databases">
        <authorList>
            <consortium name="Pathogen Informatics"/>
        </authorList>
    </citation>
    <scope>NUCLEOTIDE SEQUENCE [LARGE SCALE GENOMIC DNA]</scope>
    <source>
        <strain evidence="4 5">SGS1</strain>
    </source>
</reference>
<feature type="domain" description="DH" evidence="3">
    <location>
        <begin position="1665"/>
        <end position="1886"/>
    </location>
</feature>
<feature type="coiled-coil region" evidence="1">
    <location>
        <begin position="509"/>
        <end position="536"/>
    </location>
</feature>
<organism evidence="4 5">
    <name type="scientific">Plasmodium relictum</name>
    <dbReference type="NCBI Taxonomy" id="85471"/>
    <lineage>
        <taxon>Eukaryota</taxon>
        <taxon>Sar</taxon>
        <taxon>Alveolata</taxon>
        <taxon>Apicomplexa</taxon>
        <taxon>Aconoidasida</taxon>
        <taxon>Haemosporida</taxon>
        <taxon>Plasmodiidae</taxon>
        <taxon>Plasmodium</taxon>
        <taxon>Plasmodium (Haemamoeba)</taxon>
    </lineage>
</organism>
<dbReference type="RefSeq" id="XP_028531209.1">
    <property type="nucleotide sequence ID" value="XM_028676189.1"/>
</dbReference>
<dbReference type="OMA" id="KETKMIQ"/>
<keyword evidence="2" id="KW-1133">Transmembrane helix</keyword>
<feature type="coiled-coil region" evidence="1">
    <location>
        <begin position="1558"/>
        <end position="1592"/>
    </location>
</feature>
<keyword evidence="2" id="KW-0812">Transmembrane</keyword>
<dbReference type="Proteomes" id="UP000220158">
    <property type="component" value="Unassembled WGS sequence"/>
</dbReference>
<feature type="coiled-coil region" evidence="1">
    <location>
        <begin position="2288"/>
        <end position="2319"/>
    </location>
</feature>
<sequence length="2696" mass="317832">MEKKNLREICLKILCINYLCQYTFKFLLYICNFIGLSNEKIIRKKQNKLNIDLKDSSINYNLEKKNREKLNFHEISENIKYLSENRHEKNKNSIIKGKALLNSPKNIKSLDIQNYITKQNSSYYVNINKNNPRHVKAYNIQKEKKKKMGSEISSFIQNEDLNYHVKATEKINTYEQLVKKIYTNLKIYNEYNESILNYKEGLVMYHYVDGLLRKLEHDIETNLDSFQKNIEEINNQKIALDNKKSTLDSTKYIEYYNNTYVKQVDAYKNNARNMAENFQQESKKLFDRIKFKIKENAFEVYPTNCMEYIKKQNVDLISYNTNNTFLNSIKDFFEYEDSLIFYMEQDKIEENDILISFYDILEEIGNHRDNFSVAKNFLSGRIEYLKNNSSHRGNNQREPTIGGEDEIKNITPNIIARCEAFVALNKMEEEKLLIEKKIKNYEDILKSTEEKWLKKLDSPDYLVIQLERHRIVSDSQSIIDSVSIIISENEAIIRDLSSNYNISTFSTNKNQLIQEFEKMNSNYNSMQNEFRSMKEKNGSITPKENLVQITKNESRFPNEKDLEKVRIFFQRIKDAENEIKLIRDIFDRLKLNQAELNRLKDEFYKLKGIVTQRYDELRDLKRQEESKKIAMENVKKKIMEINSKINDLSKINASNGNENEDLGTVENLINEALCDMSIFIKRKNEIKEQIKTQFDSLNDIKNSNLLKKISLFIKNNENYKSQGLTKLNTILSEANQLSNEIDSIIKNARKQSDDIENTINNVAKLKSDVELKLIDDLYNKIKTLFEQFNSSSSILASKISEYEKKKERFKIYEGDMTNRKNEFLSKYIEEDNDKLAGRNTFNESLNLQRELVNDKNEINEQLNTENSIIDNLQNHLKMYSNVSSFFEKFKENQKVKDFIKLKQIIDQNYIGDVSMEHQKRFKMETDSINESVKVIEISNKNIVTFKILNFVINESNKNKNMIDDLEIKMNVLKEKLEAYINEISGDNSLEQNVKEDTIRKLYEEQNKIKIVDQIKGLKKESEDLLKSSEDLKIVVDSVKIIDEAQSHLEKVSHKRLESTGITQKINDLRSKYVELDGNVDNIIRIHNASIVKLYYDHINELYQHITNEASRNLGTLEETKQKLENVNFESDKEKIKNEINKKKINEIEQKIIKNRNKINSYEQSLINNKVKSREHINEANQIKENNKNLDHQKSNMKDIYEKIKNILEKLDVSKRELHISVDEIKIFILEYDRELVFDFVQQINDEKKEAEKEIEAIEQFKRKIEQLKTNLEITETELENFNYDDHANNAKINNNNIIELTQQANILKEEAFTSERENSLERIKKDVEKYIKDAVIYRSIIKNKLNEIANIENLLASQKFKSIISEIRDNMNKARIENEKAKNELEKLNSTMIGIINYYKNAQELKDSIKISLDENNIDNKIEEIKNYKSSILSTIKSIDGIITDFAKFKGTSSVHHNKIVRGNDKINYLKNHKKDLDNEITEEIIEEIRDYVKDSGYYLDEATKNEQKVNESYKSILEYEEHMNILLHESLILAERMKTEKKKNIVIGVRNDIQSVYSKIKESIEKMKQKLKGLKEQTNRVKAKNDDNNEKSSNALLEIETLRTYVNINISEIEEIEKDIENIHFTVENGVDSISTRDNEDDKTPSNILKKEQNHLKQISNILEKVESAKVLLDNEEKKVKQLEIKINITEDKLEKYEKVYHEGVIEEIKKIADQEMENMESMKNSINSMIDISVIFYKKYSLDKNDVTQIFENPKRRINDIYNKFNETYKKIVHISKEVLESSMVKEVAIEKKKMAKILKEKLIKQKEEMIQLLSIVSNIKKDETLKLISKMKEQLYDLYKIAEEEHLKVKLYIANINKNSEDIKNLDDAATALKKLDQAKNQDSEINKIKTKFSSYKNESDLIYSNIAEAGKFIDIIEGSENYEIINEAQNIVNIIKEKSDDIDSKENEGKNIIVESHSIIEQIKSRFKLKKYISGLKIKANNTLNILKGIIEKSQKIKELNITYEEDNEILKKNERYKKLIDSINSYQHQLSTIENELQLDINEIDSNEFKNSLDELEENINNSKENENTSRILEEVKNDISKIMNKINNKYRNALKKKSSVDELLELGKNDRFLLLDLIFTNIDFEISKDKSLIQKKKKYIESTTEYIKNNVVSMNNNINTLNKYHIGNPLINHKKIHIENAVKYSNDSKIQEQEAIQVINNIRDTLPTLNEREYTVNVNESFQTLTDLYKKLQKKKKDISEIYKSMNYNKLEEMEEHSKKYFDIAKFFEGLSNSQENKLINNKEMLKEVRDYIKEKEQELQNITSTYTKESSEKISEIFKNISLKLPKIKELEDVSSNENKKMIKYLEHISNLIEGVQKLLNDTEYYQYEDNDLSEEENKKITDESDAYIKRISEKANESKLIFQNIKNNIETNKKILLDFNRSLLAVNGNIQNVNKIKENFEKILPSNEKENNIKKYLNEIQGIINENEGYGKIKEEIEKINKKIEKREKRINNYMDPNEINNEINDIEKDYNYLEKEQTNIKHMLKIINTIKEKMDIEFSNILKDDNIVENKNDEKYIQEEEKIYKELIYKSYKIKDLIEQLKNQKIMLINRKDIKNFQYVKKNHESNKQKNFNTNKVKFAGGAFCILLVCSGALYFVFYKKKNTKDNENGESDENDETYIDYECDNDMISFHKGNDVIAKTFPEEQF</sequence>
<dbReference type="VEuPathDB" id="PlasmoDB:PRELSG_0030700"/>
<evidence type="ECO:0000256" key="1">
    <source>
        <dbReference type="SAM" id="Coils"/>
    </source>
</evidence>
<keyword evidence="5" id="KW-1185">Reference proteome</keyword>
<feature type="coiled-coil region" evidence="1">
    <location>
        <begin position="2454"/>
        <end position="2498"/>
    </location>
</feature>
<feature type="coiled-coil region" evidence="1">
    <location>
        <begin position="1364"/>
        <end position="1391"/>
    </location>
</feature>
<evidence type="ECO:0000313" key="4">
    <source>
        <dbReference type="EMBL" id="CRG84970.1"/>
    </source>
</evidence>
<feature type="coiled-coil region" evidence="1">
    <location>
        <begin position="424"/>
        <end position="451"/>
    </location>
</feature>
<dbReference type="InterPro" id="IPR000219">
    <property type="entry name" value="DH_dom"/>
</dbReference>
<protein>
    <submittedName>
        <fullName evidence="4">Reticulocyte binding protein, putative</fullName>
    </submittedName>
</protein>
<feature type="coiled-coil region" evidence="1">
    <location>
        <begin position="572"/>
        <end position="651"/>
    </location>
</feature>
<keyword evidence="2" id="KW-0472">Membrane</keyword>
<gene>
    <name evidence="4" type="ORF">PRELSG_0030700</name>
</gene>
<evidence type="ECO:0000259" key="3">
    <source>
        <dbReference type="PROSITE" id="PS50010"/>
    </source>
</evidence>